<name>A0A5E4CL38_MARMO</name>
<evidence type="ECO:0000256" key="2">
    <source>
        <dbReference type="ARBA" id="ARBA00023157"/>
    </source>
</evidence>
<feature type="signal peptide" evidence="3">
    <location>
        <begin position="1"/>
        <end position="29"/>
    </location>
</feature>
<keyword evidence="2" id="KW-1015">Disulfide bond</keyword>
<protein>
    <recommendedName>
        <fullName evidence="4">Saposin B-type domain-containing protein</fullName>
    </recommendedName>
</protein>
<gene>
    <name evidence="5" type="ORF">MONAX_5E032637</name>
</gene>
<dbReference type="PANTHER" id="PTHR13341:SF4">
    <property type="entry name" value="CANOPY FGF SIGNALING REGULATOR 1"/>
    <property type="match status" value="1"/>
</dbReference>
<comment type="caution">
    <text evidence="5">The sequence shown here is derived from an EMBL/GenBank/DDBJ whole genome shotgun (WGS) entry which is preliminary data.</text>
</comment>
<keyword evidence="3" id="KW-0732">Signal</keyword>
<evidence type="ECO:0000313" key="5">
    <source>
        <dbReference type="EMBL" id="VTJ82020.1"/>
    </source>
</evidence>
<dbReference type="InterPro" id="IPR008139">
    <property type="entry name" value="SaposinB_dom"/>
</dbReference>
<dbReference type="GO" id="GO:0005783">
    <property type="term" value="C:endoplasmic reticulum"/>
    <property type="evidence" value="ECO:0007669"/>
    <property type="project" value="TreeGrafter"/>
</dbReference>
<reference evidence="5" key="1">
    <citation type="submission" date="2019-04" db="EMBL/GenBank/DDBJ databases">
        <authorList>
            <person name="Alioto T."/>
            <person name="Alioto T."/>
        </authorList>
    </citation>
    <scope>NUCLEOTIDE SEQUENCE [LARGE SCALE GENOMIC DNA]</scope>
</reference>
<dbReference type="InterPro" id="IPR021852">
    <property type="entry name" value="DUF3456"/>
</dbReference>
<keyword evidence="6" id="KW-1185">Reference proteome</keyword>
<dbReference type="AlphaFoldDB" id="A0A5E4CL38"/>
<proteinExistence type="inferred from homology"/>
<evidence type="ECO:0000256" key="3">
    <source>
        <dbReference type="SAM" id="SignalP"/>
    </source>
</evidence>
<dbReference type="PROSITE" id="PS50015">
    <property type="entry name" value="SAP_B"/>
    <property type="match status" value="1"/>
</dbReference>
<accession>A0A5E4CL38</accession>
<dbReference type="InterPro" id="IPR042415">
    <property type="entry name" value="CNPY"/>
</dbReference>
<dbReference type="Proteomes" id="UP000335636">
    <property type="component" value="Unassembled WGS sequence"/>
</dbReference>
<dbReference type="PANTHER" id="PTHR13341">
    <property type="entry name" value="MIR-INTERACTING SAPOSIN-LIKE PROTEIN"/>
    <property type="match status" value="1"/>
</dbReference>
<dbReference type="EMBL" id="CABDUW010001488">
    <property type="protein sequence ID" value="VTJ82020.1"/>
    <property type="molecule type" value="Genomic_DNA"/>
</dbReference>
<dbReference type="Pfam" id="PF11938">
    <property type="entry name" value="DUF3456"/>
    <property type="match status" value="1"/>
</dbReference>
<feature type="chain" id="PRO_5022723580" description="Saposin B-type domain-containing protein" evidence="3">
    <location>
        <begin position="30"/>
        <end position="198"/>
    </location>
</feature>
<organism evidence="5 6">
    <name type="scientific">Marmota monax</name>
    <name type="common">Woodchuck</name>
    <dbReference type="NCBI Taxonomy" id="9995"/>
    <lineage>
        <taxon>Eukaryota</taxon>
        <taxon>Metazoa</taxon>
        <taxon>Chordata</taxon>
        <taxon>Craniata</taxon>
        <taxon>Vertebrata</taxon>
        <taxon>Euteleostomi</taxon>
        <taxon>Mammalia</taxon>
        <taxon>Eutheria</taxon>
        <taxon>Euarchontoglires</taxon>
        <taxon>Glires</taxon>
        <taxon>Rodentia</taxon>
        <taxon>Sciuromorpha</taxon>
        <taxon>Sciuridae</taxon>
        <taxon>Xerinae</taxon>
        <taxon>Marmotini</taxon>
        <taxon>Marmota</taxon>
    </lineage>
</organism>
<feature type="domain" description="Saposin B-type" evidence="4">
    <location>
        <begin position="32"/>
        <end position="187"/>
    </location>
</feature>
<evidence type="ECO:0000259" key="4">
    <source>
        <dbReference type="PROSITE" id="PS50015"/>
    </source>
</evidence>
<evidence type="ECO:0000313" key="6">
    <source>
        <dbReference type="Proteomes" id="UP000335636"/>
    </source>
</evidence>
<evidence type="ECO:0000256" key="1">
    <source>
        <dbReference type="ARBA" id="ARBA00007285"/>
    </source>
</evidence>
<comment type="similarity">
    <text evidence="1">Belongs to the canopy family.</text>
</comment>
<sequence length="198" mass="22563">MGLTPLPVALLLLPPLLLLLLEPVPSRSAQEPDVVCGACRALMDEVEYDITKARQKKTKVGSFRINPDGTQERRKVPLAQSEAFLTDLLDKVCERMNDYQLEEDPVTKKKTFKRYAPRKGEKIYKEYKKFYFYSDAYRPLKFACETIIEEYEDEILSLIAQEAHSLADKLCSEESGTVSDGTCVRSRSPRSTNVLFVD</sequence>